<dbReference type="GO" id="GO:0048015">
    <property type="term" value="P:phosphatidylinositol-mediated signaling"/>
    <property type="evidence" value="ECO:0007669"/>
    <property type="project" value="TreeGrafter"/>
</dbReference>
<dbReference type="AlphaFoldDB" id="A0A8T0K3N2"/>
<dbReference type="Gene3D" id="2.60.40.150">
    <property type="entry name" value="C2 domain"/>
    <property type="match status" value="1"/>
</dbReference>
<evidence type="ECO:0000256" key="9">
    <source>
        <dbReference type="ARBA" id="ARBA00023136"/>
    </source>
</evidence>
<dbReference type="GO" id="GO:0006950">
    <property type="term" value="P:response to stress"/>
    <property type="evidence" value="ECO:0007669"/>
    <property type="project" value="UniProtKB-ARBA"/>
</dbReference>
<evidence type="ECO:0000256" key="10">
    <source>
        <dbReference type="ARBA" id="ARBA00023224"/>
    </source>
</evidence>
<keyword evidence="6" id="KW-0378">Hydrolase</keyword>
<dbReference type="Gene3D" id="3.20.20.190">
    <property type="entry name" value="Phosphatidylinositol (PI) phosphodiesterase"/>
    <property type="match status" value="1"/>
</dbReference>
<evidence type="ECO:0000259" key="11">
    <source>
        <dbReference type="PROSITE" id="PS50004"/>
    </source>
</evidence>
<dbReference type="SUPFAM" id="SSF49562">
    <property type="entry name" value="C2 domain (Calcium/lipid-binding domain, CaLB)"/>
    <property type="match status" value="1"/>
</dbReference>
<dbReference type="PANTHER" id="PTHR10336:SF105">
    <property type="entry name" value="PHOSPHOINOSITIDE PHOSPHOLIPASE C 1"/>
    <property type="match status" value="1"/>
</dbReference>
<evidence type="ECO:0000256" key="8">
    <source>
        <dbReference type="ARBA" id="ARBA00023098"/>
    </source>
</evidence>
<evidence type="ECO:0000256" key="5">
    <source>
        <dbReference type="ARBA" id="ARBA00022475"/>
    </source>
</evidence>
<organism evidence="13 14">
    <name type="scientific">Phaseolus angularis</name>
    <name type="common">Azuki bean</name>
    <name type="synonym">Vigna angularis</name>
    <dbReference type="NCBI Taxonomy" id="3914"/>
    <lineage>
        <taxon>Eukaryota</taxon>
        <taxon>Viridiplantae</taxon>
        <taxon>Streptophyta</taxon>
        <taxon>Embryophyta</taxon>
        <taxon>Tracheophyta</taxon>
        <taxon>Spermatophyta</taxon>
        <taxon>Magnoliopsida</taxon>
        <taxon>eudicotyledons</taxon>
        <taxon>Gunneridae</taxon>
        <taxon>Pentapetalae</taxon>
        <taxon>rosids</taxon>
        <taxon>fabids</taxon>
        <taxon>Fabales</taxon>
        <taxon>Fabaceae</taxon>
        <taxon>Papilionoideae</taxon>
        <taxon>50 kb inversion clade</taxon>
        <taxon>NPAAA clade</taxon>
        <taxon>indigoferoid/millettioid clade</taxon>
        <taxon>Phaseoleae</taxon>
        <taxon>Vigna</taxon>
    </lineage>
</organism>
<keyword evidence="9" id="KW-0472">Membrane</keyword>
<comment type="cofactor">
    <cofactor evidence="2">
        <name>Ca(2+)</name>
        <dbReference type="ChEBI" id="CHEBI:29108"/>
    </cofactor>
</comment>
<dbReference type="CDD" id="cd00275">
    <property type="entry name" value="C2_PLC_like"/>
    <property type="match status" value="1"/>
</dbReference>
<dbReference type="PROSITE" id="PS50008">
    <property type="entry name" value="PIPLC_Y_DOMAIN"/>
    <property type="match status" value="1"/>
</dbReference>
<evidence type="ECO:0000313" key="13">
    <source>
        <dbReference type="EMBL" id="KAG2391578.1"/>
    </source>
</evidence>
<dbReference type="FunFam" id="2.60.40.150:FF:000060">
    <property type="entry name" value="Phosphoinositide phospholipase C"/>
    <property type="match status" value="1"/>
</dbReference>
<sequence>MEGMFRANGGCGYVKKPNILLNVNDVFDPKALRPVQTTLQVLVYMGDGWRSDFSPTHFDFYSPPDFRVQIGIHGVPADRNMKYTRTIEDDWVPVWNEEFSFPLTTPELALLYIKVVERDFSGSGDFGGQTCLPVSQLRQGIRAVRLRNRKGELYKSVRLLIQFRFLPNTL</sequence>
<comment type="catalytic activity">
    <reaction evidence="1">
        <text>a 1,2-diacyl-sn-glycero-3-phospho-(1D-myo-inositol-4,5-bisphosphate) + H2O = 1D-myo-inositol 1,4,5-trisphosphate + a 1,2-diacyl-sn-glycerol + H(+)</text>
        <dbReference type="Rhea" id="RHEA:33179"/>
        <dbReference type="ChEBI" id="CHEBI:15377"/>
        <dbReference type="ChEBI" id="CHEBI:15378"/>
        <dbReference type="ChEBI" id="CHEBI:17815"/>
        <dbReference type="ChEBI" id="CHEBI:58456"/>
        <dbReference type="ChEBI" id="CHEBI:203600"/>
        <dbReference type="EC" id="3.1.4.11"/>
    </reaction>
</comment>
<keyword evidence="7" id="KW-0442">Lipid degradation</keyword>
<comment type="subcellular location">
    <subcellularLocation>
        <location evidence="3">Cell membrane</location>
        <topology evidence="3">Peripheral membrane protein</topology>
    </subcellularLocation>
</comment>
<evidence type="ECO:0000256" key="6">
    <source>
        <dbReference type="ARBA" id="ARBA00022801"/>
    </source>
</evidence>
<reference evidence="13 14" key="1">
    <citation type="submission" date="2020-05" db="EMBL/GenBank/DDBJ databases">
        <title>Vigna angularis (adzuki bean) Var. LongXiaoDou No. 4 denovo assembly.</title>
        <authorList>
            <person name="Xiang H."/>
        </authorList>
    </citation>
    <scope>NUCLEOTIDE SEQUENCE [LARGE SCALE GENOMIC DNA]</scope>
    <source>
        <tissue evidence="13">Leaf</tissue>
    </source>
</reference>
<dbReference type="EC" id="3.1.4.11" evidence="4"/>
<feature type="domain" description="C2" evidence="11">
    <location>
        <begin position="15"/>
        <end position="148"/>
    </location>
</feature>
<accession>A0A8T0K3N2</accession>
<evidence type="ECO:0000256" key="1">
    <source>
        <dbReference type="ARBA" id="ARBA00001195"/>
    </source>
</evidence>
<dbReference type="Pfam" id="PF00168">
    <property type="entry name" value="C2"/>
    <property type="match status" value="1"/>
</dbReference>
<evidence type="ECO:0000313" key="14">
    <source>
        <dbReference type="Proteomes" id="UP000743370"/>
    </source>
</evidence>
<proteinExistence type="predicted"/>
<evidence type="ECO:0000256" key="7">
    <source>
        <dbReference type="ARBA" id="ARBA00022963"/>
    </source>
</evidence>
<dbReference type="InterPro" id="IPR017946">
    <property type="entry name" value="PLC-like_Pdiesterase_TIM-brl"/>
</dbReference>
<protein>
    <recommendedName>
        <fullName evidence="4">phosphoinositide phospholipase C</fullName>
        <ecNumber evidence="4">3.1.4.11</ecNumber>
    </recommendedName>
</protein>
<keyword evidence="5" id="KW-1003">Cell membrane</keyword>
<dbReference type="GO" id="GO:0005886">
    <property type="term" value="C:plasma membrane"/>
    <property type="evidence" value="ECO:0007669"/>
    <property type="project" value="UniProtKB-SubCell"/>
</dbReference>
<evidence type="ECO:0000256" key="4">
    <source>
        <dbReference type="ARBA" id="ARBA00012368"/>
    </source>
</evidence>
<evidence type="ECO:0000256" key="3">
    <source>
        <dbReference type="ARBA" id="ARBA00004202"/>
    </source>
</evidence>
<dbReference type="InterPro" id="IPR035892">
    <property type="entry name" value="C2_domain_sf"/>
</dbReference>
<keyword evidence="10" id="KW-0807">Transducer</keyword>
<dbReference type="PROSITE" id="PS50004">
    <property type="entry name" value="C2"/>
    <property type="match status" value="1"/>
</dbReference>
<dbReference type="InterPro" id="IPR000008">
    <property type="entry name" value="C2_dom"/>
</dbReference>
<name>A0A8T0K3N2_PHAAN</name>
<comment type="caution">
    <text evidence="13">The sequence shown here is derived from an EMBL/GenBank/DDBJ whole genome shotgun (WGS) entry which is preliminary data.</text>
</comment>
<dbReference type="GO" id="GO:0051209">
    <property type="term" value="P:release of sequestered calcium ion into cytosol"/>
    <property type="evidence" value="ECO:0007669"/>
    <property type="project" value="TreeGrafter"/>
</dbReference>
<dbReference type="GO" id="GO:0004435">
    <property type="term" value="F:phosphatidylinositol-4,5-bisphosphate phospholipase C activity"/>
    <property type="evidence" value="ECO:0007669"/>
    <property type="project" value="UniProtKB-EC"/>
</dbReference>
<dbReference type="InterPro" id="IPR001711">
    <property type="entry name" value="PLipase_C_Pinositol-sp_Y"/>
</dbReference>
<evidence type="ECO:0000256" key="2">
    <source>
        <dbReference type="ARBA" id="ARBA00001913"/>
    </source>
</evidence>
<dbReference type="Proteomes" id="UP000743370">
    <property type="component" value="Unassembled WGS sequence"/>
</dbReference>
<dbReference type="SMART" id="SM00239">
    <property type="entry name" value="C2"/>
    <property type="match status" value="1"/>
</dbReference>
<dbReference type="PANTHER" id="PTHR10336">
    <property type="entry name" value="PHOSPHOINOSITIDE-SPECIFIC PHOSPHOLIPASE C FAMILY PROTEIN"/>
    <property type="match status" value="1"/>
</dbReference>
<keyword evidence="8" id="KW-0443">Lipid metabolism</keyword>
<feature type="domain" description="PI-PLC Y-box" evidence="12">
    <location>
        <begin position="2"/>
        <end position="20"/>
    </location>
</feature>
<dbReference type="SUPFAM" id="SSF51695">
    <property type="entry name" value="PLC-like phosphodiesterases"/>
    <property type="match status" value="1"/>
</dbReference>
<dbReference type="EMBL" id="JABFOF010000007">
    <property type="protein sequence ID" value="KAG2391578.1"/>
    <property type="molecule type" value="Genomic_DNA"/>
</dbReference>
<evidence type="ECO:0000259" key="12">
    <source>
        <dbReference type="PROSITE" id="PS50008"/>
    </source>
</evidence>
<dbReference type="InterPro" id="IPR001192">
    <property type="entry name" value="PI-PLC_fam"/>
</dbReference>
<gene>
    <name evidence="13" type="ORF">HKW66_Vig0126610</name>
</gene>
<dbReference type="GO" id="GO:0016042">
    <property type="term" value="P:lipid catabolic process"/>
    <property type="evidence" value="ECO:0007669"/>
    <property type="project" value="UniProtKB-KW"/>
</dbReference>